<dbReference type="Proteomes" id="UP000307087">
    <property type="component" value="Unassembled WGS sequence"/>
</dbReference>
<evidence type="ECO:0000256" key="6">
    <source>
        <dbReference type="ARBA" id="ARBA00023136"/>
    </source>
</evidence>
<keyword evidence="4 9" id="KW-0812">Transmembrane</keyword>
<evidence type="ECO:0000256" key="5">
    <source>
        <dbReference type="ARBA" id="ARBA00022989"/>
    </source>
</evidence>
<keyword evidence="3" id="KW-1003">Cell membrane</keyword>
<dbReference type="Pfam" id="PF13677">
    <property type="entry name" value="MotB_plug"/>
    <property type="match status" value="1"/>
</dbReference>
<dbReference type="PANTHER" id="PTHR30329">
    <property type="entry name" value="STATOR ELEMENT OF FLAGELLAR MOTOR COMPLEX"/>
    <property type="match status" value="1"/>
</dbReference>
<feature type="compositionally biased region" description="Basic and acidic residues" evidence="8">
    <location>
        <begin position="30"/>
        <end position="46"/>
    </location>
</feature>
<evidence type="ECO:0000256" key="3">
    <source>
        <dbReference type="ARBA" id="ARBA00022475"/>
    </source>
</evidence>
<feature type="region of interest" description="Disordered" evidence="8">
    <location>
        <begin position="25"/>
        <end position="46"/>
    </location>
</feature>
<organism evidence="11 12">
    <name type="scientific">Nocardioides caeni</name>
    <dbReference type="NCBI Taxonomy" id="574700"/>
    <lineage>
        <taxon>Bacteria</taxon>
        <taxon>Bacillati</taxon>
        <taxon>Actinomycetota</taxon>
        <taxon>Actinomycetes</taxon>
        <taxon>Propionibacteriales</taxon>
        <taxon>Nocardioidaceae</taxon>
        <taxon>Nocardioides</taxon>
    </lineage>
</organism>
<evidence type="ECO:0000313" key="11">
    <source>
        <dbReference type="EMBL" id="THV14713.1"/>
    </source>
</evidence>
<feature type="region of interest" description="Disordered" evidence="8">
    <location>
        <begin position="325"/>
        <end position="367"/>
    </location>
</feature>
<keyword evidence="12" id="KW-1185">Reference proteome</keyword>
<dbReference type="InterPro" id="IPR025713">
    <property type="entry name" value="MotB-like_N_dom"/>
</dbReference>
<dbReference type="CDD" id="cd07185">
    <property type="entry name" value="OmpA_C-like"/>
    <property type="match status" value="1"/>
</dbReference>
<evidence type="ECO:0000256" key="1">
    <source>
        <dbReference type="ARBA" id="ARBA00004162"/>
    </source>
</evidence>
<feature type="compositionally biased region" description="Basic and acidic residues" evidence="8">
    <location>
        <begin position="354"/>
        <end position="367"/>
    </location>
</feature>
<dbReference type="Pfam" id="PF00691">
    <property type="entry name" value="OmpA"/>
    <property type="match status" value="1"/>
</dbReference>
<reference evidence="11 12" key="1">
    <citation type="journal article" date="2009" name="Int. J. Syst. Evol. Microbiol.">
        <title>Nocardioides caeni sp. nov., isolated from wastewater.</title>
        <authorList>
            <person name="Yoon J.H."/>
            <person name="Kang S.J."/>
            <person name="Park S."/>
            <person name="Kim W."/>
            <person name="Oh T.K."/>
        </authorList>
    </citation>
    <scope>NUCLEOTIDE SEQUENCE [LARGE SCALE GENOMIC DNA]</scope>
    <source>
        <strain evidence="11 12">DSM 23134</strain>
    </source>
</reference>
<accession>A0A4S8NDR5</accession>
<keyword evidence="11" id="KW-0966">Cell projection</keyword>
<gene>
    <name evidence="11" type="ORF">E9934_08660</name>
</gene>
<dbReference type="PROSITE" id="PS51123">
    <property type="entry name" value="OMPA_2"/>
    <property type="match status" value="1"/>
</dbReference>
<comment type="caution">
    <text evidence="11">The sequence shown here is derived from an EMBL/GenBank/DDBJ whole genome shotgun (WGS) entry which is preliminary data.</text>
</comment>
<dbReference type="InterPro" id="IPR050330">
    <property type="entry name" value="Bact_OuterMem_StrucFunc"/>
</dbReference>
<keyword evidence="11" id="KW-0969">Cilium</keyword>
<proteinExistence type="inferred from homology"/>
<evidence type="ECO:0000259" key="10">
    <source>
        <dbReference type="PROSITE" id="PS51123"/>
    </source>
</evidence>
<evidence type="ECO:0000256" key="7">
    <source>
        <dbReference type="PROSITE-ProRule" id="PRU00473"/>
    </source>
</evidence>
<dbReference type="PANTHER" id="PTHR30329:SF21">
    <property type="entry name" value="LIPOPROTEIN YIAD-RELATED"/>
    <property type="match status" value="1"/>
</dbReference>
<evidence type="ECO:0000313" key="12">
    <source>
        <dbReference type="Proteomes" id="UP000307087"/>
    </source>
</evidence>
<evidence type="ECO:0000256" key="8">
    <source>
        <dbReference type="SAM" id="MobiDB-lite"/>
    </source>
</evidence>
<dbReference type="GO" id="GO:0005886">
    <property type="term" value="C:plasma membrane"/>
    <property type="evidence" value="ECO:0007669"/>
    <property type="project" value="UniProtKB-SubCell"/>
</dbReference>
<keyword evidence="6 7" id="KW-0472">Membrane</keyword>
<comment type="similarity">
    <text evidence="2">Belongs to the MotB family.</text>
</comment>
<feature type="domain" description="OmpA-like" evidence="10">
    <location>
        <begin position="189"/>
        <end position="310"/>
    </location>
</feature>
<dbReference type="SUPFAM" id="SSF103088">
    <property type="entry name" value="OmpA-like"/>
    <property type="match status" value="1"/>
</dbReference>
<dbReference type="EMBL" id="STGW01000004">
    <property type="protein sequence ID" value="THV14713.1"/>
    <property type="molecule type" value="Genomic_DNA"/>
</dbReference>
<dbReference type="Gene3D" id="3.30.1330.60">
    <property type="entry name" value="OmpA-like domain"/>
    <property type="match status" value="1"/>
</dbReference>
<evidence type="ECO:0000256" key="2">
    <source>
        <dbReference type="ARBA" id="ARBA00008914"/>
    </source>
</evidence>
<dbReference type="AlphaFoldDB" id="A0A4S8NDR5"/>
<protein>
    <submittedName>
        <fullName evidence="11">Flagellar motor protein</fullName>
    </submittedName>
</protein>
<dbReference type="InterPro" id="IPR006665">
    <property type="entry name" value="OmpA-like"/>
</dbReference>
<evidence type="ECO:0000256" key="9">
    <source>
        <dbReference type="SAM" id="Phobius"/>
    </source>
</evidence>
<name>A0A4S8NDR5_9ACTN</name>
<feature type="transmembrane region" description="Helical" evidence="9">
    <location>
        <begin position="55"/>
        <end position="75"/>
    </location>
</feature>
<keyword evidence="11" id="KW-0282">Flagellum</keyword>
<evidence type="ECO:0000256" key="4">
    <source>
        <dbReference type="ARBA" id="ARBA00022692"/>
    </source>
</evidence>
<comment type="subcellular location">
    <subcellularLocation>
        <location evidence="1">Cell membrane</location>
        <topology evidence="1">Single-pass membrane protein</topology>
    </subcellularLocation>
</comment>
<keyword evidence="5 9" id="KW-1133">Transmembrane helix</keyword>
<dbReference type="InterPro" id="IPR036737">
    <property type="entry name" value="OmpA-like_sf"/>
</dbReference>
<sequence length="367" mass="41441">MSPRSRPAPTRAWWPRSCARSCRRRSSWTRRPDVSRKTGQKRAVEEEHENHERWLVSYADMITVLMALFIVLYAMSQVDETKYQQLREGLAVGFGHEKSILNGETPVSSAKGASNTAETTYQQLLAQVPEDSIEVVEQIVNESERLRRDRQYGDAAVEVERLLEVWRKIDRALRQQGLREDVRATIDERGLVVSLVSEHIVFEPDIATLTDRGRRVVDTLAPVLAVLTEPIEVDGHTNQEKVDPAYFPTDWELSLARAAHVLRRLEEVHRVPAHRLRATGFGHTKPLIDPARAGSQKINKRVDIIVLSQVPAETRALMTEAYEDVRREAGLDEPPTASSANVPGTDDELPTASGEHRPDRPHGEDQP</sequence>